<dbReference type="SUPFAM" id="SSF55205">
    <property type="entry name" value="EPT/RTPC-like"/>
    <property type="match status" value="1"/>
</dbReference>
<feature type="binding site" evidence="7">
    <location>
        <position position="24"/>
    </location>
    <ligand>
        <name>3-phosphoshikimate</name>
        <dbReference type="ChEBI" id="CHEBI:145989"/>
    </ligand>
</feature>
<keyword evidence="10" id="KW-1185">Reference proteome</keyword>
<dbReference type="GO" id="GO:0005737">
    <property type="term" value="C:cytoplasm"/>
    <property type="evidence" value="ECO:0007669"/>
    <property type="project" value="UniProtKB-SubCell"/>
</dbReference>
<evidence type="ECO:0000256" key="1">
    <source>
        <dbReference type="ARBA" id="ARBA00004811"/>
    </source>
</evidence>
<evidence type="ECO:0000256" key="2">
    <source>
        <dbReference type="ARBA" id="ARBA00009948"/>
    </source>
</evidence>
<feature type="binding site" evidence="7">
    <location>
        <position position="342"/>
    </location>
    <ligand>
        <name>3-phosphoshikimate</name>
        <dbReference type="ChEBI" id="CHEBI:145989"/>
    </ligand>
</feature>
<comment type="subcellular location">
    <subcellularLocation>
        <location evidence="7">Cytoplasm</location>
    </subcellularLocation>
</comment>
<comment type="caution">
    <text evidence="7">Lacks conserved residue(s) required for the propagation of feature annotation.</text>
</comment>
<dbReference type="PANTHER" id="PTHR21090:SF5">
    <property type="entry name" value="PENTAFUNCTIONAL AROM POLYPEPTIDE"/>
    <property type="match status" value="1"/>
</dbReference>
<dbReference type="RefSeq" id="WP_145247206.1">
    <property type="nucleotide sequence ID" value="NZ_CP036278.1"/>
</dbReference>
<evidence type="ECO:0000256" key="3">
    <source>
        <dbReference type="ARBA" id="ARBA00022605"/>
    </source>
</evidence>
<dbReference type="EC" id="2.5.1.19" evidence="7"/>
<dbReference type="PROSITE" id="PS00885">
    <property type="entry name" value="EPSP_SYNTHASE_2"/>
    <property type="match status" value="1"/>
</dbReference>
<feature type="binding site" evidence="7">
    <location>
        <position position="315"/>
    </location>
    <ligand>
        <name>3-phosphoshikimate</name>
        <dbReference type="ChEBI" id="CHEBI:145989"/>
    </ligand>
</feature>
<dbReference type="NCBIfam" id="TIGR01356">
    <property type="entry name" value="aroA"/>
    <property type="match status" value="1"/>
</dbReference>
<feature type="binding site" evidence="7">
    <location>
        <position position="29"/>
    </location>
    <ligand>
        <name>3-phosphoshikimate</name>
        <dbReference type="ChEBI" id="CHEBI:145989"/>
    </ligand>
</feature>
<dbReference type="InterPro" id="IPR006264">
    <property type="entry name" value="EPSP_synthase"/>
</dbReference>
<evidence type="ECO:0000256" key="4">
    <source>
        <dbReference type="ARBA" id="ARBA00022679"/>
    </source>
</evidence>
<keyword evidence="5 7" id="KW-0057">Aromatic amino acid biosynthesis</keyword>
<comment type="subunit">
    <text evidence="7">Monomer.</text>
</comment>
<name>A0A518AP14_9BACT</name>
<sequence length="428" mass="44566">MSDSITIAPAVGPLQAEVRPPGSKSITNRALVCAALAKGASTLTGALVSDDTQVMIESLGRLGISVALSDNGTTLRVDGSGGKIPAAEAELFIGNSGTTIRFLTAMVSLGQGTYRLDGVPRMRERPIGDLVNALAQLRVEASCESPGGCPPVLVKATGLPGGSASVRGNISSQYLSGLLMAIPSAAGPVELAIQGELVSQPYVQMTLEVMRSFGVELTAREDLSQFTSPGGQIYQACDYAIEPDASAASYFWAAAAIVGGSVTVAGLSTESLQGDVAIVDLLEQMGCQVDRHSDRITVTGGKLKGISANMNAVSDMVQTIAAVALFAEGPTEITGVAHNRHKETDRIGALATELRKLGAEVDELEDGLRITPGPLRPASVETYDDHRMAMSLSLVGLKQPGIEILDPGCTSKTYPEFFDDMKKATSRS</sequence>
<protein>
    <recommendedName>
        <fullName evidence="7">3-phosphoshikimate 1-carboxyvinyltransferase</fullName>
        <ecNumber evidence="7">2.5.1.19</ecNumber>
    </recommendedName>
    <alternativeName>
        <fullName evidence="7">5-enolpyruvylshikimate-3-phosphate synthase</fullName>
        <shortName evidence="7">EPSP synthase</shortName>
        <shortName evidence="7">EPSPS</shortName>
    </alternativeName>
</protein>
<feature type="binding site" evidence="7">
    <location>
        <position position="173"/>
    </location>
    <ligand>
        <name>3-phosphoshikimate</name>
        <dbReference type="ChEBI" id="CHEBI:145989"/>
    </ligand>
</feature>
<dbReference type="AlphaFoldDB" id="A0A518AP14"/>
<gene>
    <name evidence="7 9" type="primary">aroA</name>
    <name evidence="9" type="ORF">Pan181_26720</name>
</gene>
<evidence type="ECO:0000313" key="9">
    <source>
        <dbReference type="EMBL" id="QDU56463.1"/>
    </source>
</evidence>
<dbReference type="GO" id="GO:0003866">
    <property type="term" value="F:3-phosphoshikimate 1-carboxyvinyltransferase activity"/>
    <property type="evidence" value="ECO:0007669"/>
    <property type="project" value="UniProtKB-UniRule"/>
</dbReference>
<organism evidence="9 10">
    <name type="scientific">Aeoliella mucimassa</name>
    <dbReference type="NCBI Taxonomy" id="2527972"/>
    <lineage>
        <taxon>Bacteria</taxon>
        <taxon>Pseudomonadati</taxon>
        <taxon>Planctomycetota</taxon>
        <taxon>Planctomycetia</taxon>
        <taxon>Pirellulales</taxon>
        <taxon>Lacipirellulaceae</taxon>
        <taxon>Aeoliella</taxon>
    </lineage>
</organism>
<dbReference type="PIRSF" id="PIRSF000505">
    <property type="entry name" value="EPSPS"/>
    <property type="match status" value="1"/>
</dbReference>
<dbReference type="HAMAP" id="MF_00210">
    <property type="entry name" value="EPSP_synth"/>
    <property type="match status" value="1"/>
</dbReference>
<evidence type="ECO:0000259" key="8">
    <source>
        <dbReference type="Pfam" id="PF00275"/>
    </source>
</evidence>
<dbReference type="Gene3D" id="3.65.10.10">
    <property type="entry name" value="Enolpyruvate transferase domain"/>
    <property type="match status" value="2"/>
</dbReference>
<feature type="binding site" evidence="7">
    <location>
        <position position="97"/>
    </location>
    <ligand>
        <name>phosphoenolpyruvate</name>
        <dbReference type="ChEBI" id="CHEBI:58702"/>
    </ligand>
</feature>
<keyword evidence="3 7" id="KW-0028">Amino-acid biosynthesis</keyword>
<feature type="binding site" evidence="7">
    <location>
        <position position="172"/>
    </location>
    <ligand>
        <name>3-phosphoshikimate</name>
        <dbReference type="ChEBI" id="CHEBI:145989"/>
    </ligand>
</feature>
<evidence type="ECO:0000256" key="6">
    <source>
        <dbReference type="ARBA" id="ARBA00044633"/>
    </source>
</evidence>
<comment type="catalytic activity">
    <reaction evidence="6">
        <text>3-phosphoshikimate + phosphoenolpyruvate = 5-O-(1-carboxyvinyl)-3-phosphoshikimate + phosphate</text>
        <dbReference type="Rhea" id="RHEA:21256"/>
        <dbReference type="ChEBI" id="CHEBI:43474"/>
        <dbReference type="ChEBI" id="CHEBI:57701"/>
        <dbReference type="ChEBI" id="CHEBI:58702"/>
        <dbReference type="ChEBI" id="CHEBI:145989"/>
        <dbReference type="EC" id="2.5.1.19"/>
    </reaction>
    <physiologicalReaction direction="left-to-right" evidence="6">
        <dbReference type="Rhea" id="RHEA:21257"/>
    </physiologicalReaction>
</comment>
<feature type="binding site" evidence="7">
    <location>
        <position position="171"/>
    </location>
    <ligand>
        <name>3-phosphoshikimate</name>
        <dbReference type="ChEBI" id="CHEBI:145989"/>
    </ligand>
</feature>
<evidence type="ECO:0000256" key="5">
    <source>
        <dbReference type="ARBA" id="ARBA00023141"/>
    </source>
</evidence>
<dbReference type="InterPro" id="IPR001986">
    <property type="entry name" value="Enolpyruvate_Tfrase_dom"/>
</dbReference>
<dbReference type="GO" id="GO:0009073">
    <property type="term" value="P:aromatic amino acid family biosynthetic process"/>
    <property type="evidence" value="ECO:0007669"/>
    <property type="project" value="UniProtKB-KW"/>
</dbReference>
<dbReference type="OrthoDB" id="9809920at2"/>
<dbReference type="EMBL" id="CP036278">
    <property type="protein sequence ID" value="QDU56463.1"/>
    <property type="molecule type" value="Genomic_DNA"/>
</dbReference>
<dbReference type="KEGG" id="amuc:Pan181_26720"/>
<feature type="domain" description="Enolpyruvate transferase" evidence="8">
    <location>
        <begin position="12"/>
        <end position="421"/>
    </location>
</feature>
<evidence type="ECO:0000256" key="7">
    <source>
        <dbReference type="HAMAP-Rule" id="MF_00210"/>
    </source>
</evidence>
<dbReference type="PANTHER" id="PTHR21090">
    <property type="entry name" value="AROM/DEHYDROQUINATE SYNTHASE"/>
    <property type="match status" value="1"/>
</dbReference>
<reference evidence="9 10" key="1">
    <citation type="submission" date="2019-02" db="EMBL/GenBank/DDBJ databases">
        <title>Deep-cultivation of Planctomycetes and their phenomic and genomic characterization uncovers novel biology.</title>
        <authorList>
            <person name="Wiegand S."/>
            <person name="Jogler M."/>
            <person name="Boedeker C."/>
            <person name="Pinto D."/>
            <person name="Vollmers J."/>
            <person name="Rivas-Marin E."/>
            <person name="Kohn T."/>
            <person name="Peeters S.H."/>
            <person name="Heuer A."/>
            <person name="Rast P."/>
            <person name="Oberbeckmann S."/>
            <person name="Bunk B."/>
            <person name="Jeske O."/>
            <person name="Meyerdierks A."/>
            <person name="Storesund J.E."/>
            <person name="Kallscheuer N."/>
            <person name="Luecker S."/>
            <person name="Lage O.M."/>
            <person name="Pohl T."/>
            <person name="Merkel B.J."/>
            <person name="Hornburger P."/>
            <person name="Mueller R.-W."/>
            <person name="Bruemmer F."/>
            <person name="Labrenz M."/>
            <person name="Spormann A.M."/>
            <person name="Op den Camp H."/>
            <person name="Overmann J."/>
            <person name="Amann R."/>
            <person name="Jetten M.S.M."/>
            <person name="Mascher T."/>
            <person name="Medema M.H."/>
            <person name="Devos D.P."/>
            <person name="Kaster A.-K."/>
            <person name="Ovreas L."/>
            <person name="Rohde M."/>
            <person name="Galperin M.Y."/>
            <person name="Jogler C."/>
        </authorList>
    </citation>
    <scope>NUCLEOTIDE SEQUENCE [LARGE SCALE GENOMIC DNA]</scope>
    <source>
        <strain evidence="9 10">Pan181</strain>
    </source>
</reference>
<feature type="binding site" evidence="7">
    <location>
        <position position="346"/>
    </location>
    <ligand>
        <name>phosphoenolpyruvate</name>
        <dbReference type="ChEBI" id="CHEBI:58702"/>
    </ligand>
</feature>
<feature type="binding site" evidence="7">
    <location>
        <position position="412"/>
    </location>
    <ligand>
        <name>phosphoenolpyruvate</name>
        <dbReference type="ChEBI" id="CHEBI:58702"/>
    </ligand>
</feature>
<dbReference type="InterPro" id="IPR036968">
    <property type="entry name" value="Enolpyruvate_Tfrase_sf"/>
</dbReference>
<feature type="active site" description="Proton acceptor" evidence="7">
    <location>
        <position position="315"/>
    </location>
</feature>
<dbReference type="CDD" id="cd01556">
    <property type="entry name" value="EPSP_synthase"/>
    <property type="match status" value="1"/>
</dbReference>
<comment type="similarity">
    <text evidence="2 7">Belongs to the EPSP synthase family.</text>
</comment>
<feature type="binding site" evidence="7">
    <location>
        <position position="387"/>
    </location>
    <ligand>
        <name>phosphoenolpyruvate</name>
        <dbReference type="ChEBI" id="CHEBI:58702"/>
    </ligand>
</feature>
<dbReference type="UniPathway" id="UPA00053">
    <property type="reaction ID" value="UER00089"/>
</dbReference>
<feature type="binding site" evidence="7">
    <location>
        <position position="24"/>
    </location>
    <ligand>
        <name>phosphoenolpyruvate</name>
        <dbReference type="ChEBI" id="CHEBI:58702"/>
    </ligand>
</feature>
<dbReference type="InterPro" id="IPR023193">
    <property type="entry name" value="EPSP_synthase_CS"/>
</dbReference>
<dbReference type="GO" id="GO:0008652">
    <property type="term" value="P:amino acid biosynthetic process"/>
    <property type="evidence" value="ECO:0007669"/>
    <property type="project" value="UniProtKB-KW"/>
</dbReference>
<feature type="binding site" evidence="7">
    <location>
        <position position="125"/>
    </location>
    <ligand>
        <name>phosphoenolpyruvate</name>
        <dbReference type="ChEBI" id="CHEBI:58702"/>
    </ligand>
</feature>
<comment type="function">
    <text evidence="7">Catalyzes the transfer of the enolpyruvyl moiety of phosphoenolpyruvate (PEP) to the 5-hydroxyl of shikimate-3-phosphate (S3P) to produce enolpyruvyl shikimate-3-phosphate and inorganic phosphate.</text>
</comment>
<dbReference type="Pfam" id="PF00275">
    <property type="entry name" value="EPSP_synthase"/>
    <property type="match status" value="1"/>
</dbReference>
<feature type="binding site" evidence="7">
    <location>
        <position position="199"/>
    </location>
    <ligand>
        <name>3-phosphoshikimate</name>
        <dbReference type="ChEBI" id="CHEBI:145989"/>
    </ligand>
</feature>
<dbReference type="PROSITE" id="PS00104">
    <property type="entry name" value="EPSP_SYNTHASE_1"/>
    <property type="match status" value="1"/>
</dbReference>
<dbReference type="InterPro" id="IPR013792">
    <property type="entry name" value="RNA3'P_cycl/enolpyr_Trfase_a/b"/>
</dbReference>
<dbReference type="Proteomes" id="UP000315750">
    <property type="component" value="Chromosome"/>
</dbReference>
<accession>A0A518AP14</accession>
<feature type="binding site" evidence="7">
    <location>
        <position position="173"/>
    </location>
    <ligand>
        <name>phosphoenolpyruvate</name>
        <dbReference type="ChEBI" id="CHEBI:58702"/>
    </ligand>
</feature>
<proteinExistence type="inferred from homology"/>
<dbReference type="GO" id="GO:0009423">
    <property type="term" value="P:chorismate biosynthetic process"/>
    <property type="evidence" value="ECO:0007669"/>
    <property type="project" value="UniProtKB-UniRule"/>
</dbReference>
<keyword evidence="7" id="KW-0963">Cytoplasm</keyword>
<comment type="pathway">
    <text evidence="1 7">Metabolic intermediate biosynthesis; chorismate biosynthesis; chorismate from D-erythrose 4-phosphate and phosphoenolpyruvate: step 6/7.</text>
</comment>
<keyword evidence="4 7" id="KW-0808">Transferase</keyword>
<feature type="binding site" evidence="7">
    <location>
        <position position="25"/>
    </location>
    <ligand>
        <name>3-phosphoshikimate</name>
        <dbReference type="ChEBI" id="CHEBI:145989"/>
    </ligand>
</feature>
<evidence type="ECO:0000313" key="10">
    <source>
        <dbReference type="Proteomes" id="UP000315750"/>
    </source>
</evidence>